<reference evidence="5" key="1">
    <citation type="journal article" date="2013" name="Stand. Genomic Sci.">
        <title>Genome sequence of the thermophilic fresh-water bacterium Spirochaeta caldaria type strain (H1(T)), reclassification of Spirochaeta caldaria, Spirochaeta stenostrepta, and Spirochaeta zuelzerae in the genus Treponema as Treponema caldaria comb. nov., Treponema stenostrepta comb. nov., and Treponema zuelzerae comb. nov., and emendation of the genus Treponema.</title>
        <authorList>
            <person name="Abt B."/>
            <person name="Goker M."/>
            <person name="Scheuner C."/>
            <person name="Han C."/>
            <person name="Lu M."/>
            <person name="Misra M."/>
            <person name="Lapidus A."/>
            <person name="Nolan M."/>
            <person name="Lucas S."/>
            <person name="Hammon N."/>
            <person name="Deshpande S."/>
            <person name="Cheng J.F."/>
            <person name="Tapia R."/>
            <person name="Goodwin L.A."/>
            <person name="Pitluck S."/>
            <person name="Liolios K."/>
            <person name="Pagani I."/>
            <person name="Ivanova N."/>
            <person name="Mavromatis K."/>
            <person name="Mikhailova N."/>
            <person name="Huntemann M."/>
            <person name="Pati A."/>
            <person name="Chen A."/>
            <person name="Palaniappan K."/>
            <person name="Land M."/>
            <person name="Hauser L."/>
            <person name="Jeffries C.D."/>
            <person name="Rohde M."/>
            <person name="Spring S."/>
            <person name="Gronow S."/>
            <person name="Detter J.C."/>
            <person name="Bristow J."/>
            <person name="Eisen J.A."/>
            <person name="Markowitz V."/>
            <person name="Hugenholtz P."/>
            <person name="Kyrpides N.C."/>
            <person name="Woyke T."/>
            <person name="Klenk H.P."/>
        </authorList>
    </citation>
    <scope>NUCLEOTIDE SEQUENCE</scope>
    <source>
        <strain evidence="5">ATCC 51460 / DSM 7334 / H1</strain>
    </source>
</reference>
<dbReference type="eggNOG" id="COG5401">
    <property type="taxonomic scope" value="Bacteria"/>
</dbReference>
<feature type="compositionally biased region" description="Polar residues" evidence="1">
    <location>
        <begin position="128"/>
        <end position="137"/>
    </location>
</feature>
<feature type="transmembrane region" description="Helical" evidence="2">
    <location>
        <begin position="26"/>
        <end position="46"/>
    </location>
</feature>
<dbReference type="AlphaFoldDB" id="F8F163"/>
<dbReference type="InterPro" id="IPR019606">
    <property type="entry name" value="GerMN"/>
</dbReference>
<feature type="compositionally biased region" description="Low complexity" evidence="1">
    <location>
        <begin position="97"/>
        <end position="115"/>
    </location>
</feature>
<feature type="domain" description="GerMN" evidence="3">
    <location>
        <begin position="195"/>
        <end position="286"/>
    </location>
</feature>
<dbReference type="HOGENOM" id="CLU_078248_0_0_12"/>
<evidence type="ECO:0000256" key="2">
    <source>
        <dbReference type="SAM" id="Phobius"/>
    </source>
</evidence>
<proteinExistence type="predicted"/>
<organism evidence="4 5">
    <name type="scientific">Gracilinema caldarium (strain ATCC 51460 / DSM 7334 / H1)</name>
    <name type="common">Treponema caldarium</name>
    <dbReference type="NCBI Taxonomy" id="744872"/>
    <lineage>
        <taxon>Bacteria</taxon>
        <taxon>Pseudomonadati</taxon>
        <taxon>Spirochaetota</taxon>
        <taxon>Spirochaetia</taxon>
        <taxon>Spirochaetales</taxon>
        <taxon>Breznakiellaceae</taxon>
        <taxon>Gracilinema</taxon>
    </lineage>
</organism>
<keyword evidence="2" id="KW-0812">Transmembrane</keyword>
<name>F8F163_GRAC1</name>
<gene>
    <name evidence="4" type="ordered locus">Spica_2757</name>
</gene>
<protein>
    <submittedName>
        <fullName evidence="4">Lipoprotein LpqB, GerMN domain protein</fullName>
    </submittedName>
</protein>
<dbReference type="KEGG" id="scd:Spica_2757"/>
<dbReference type="STRING" id="744872.Spica_2757"/>
<keyword evidence="2" id="KW-0472">Membrane</keyword>
<keyword evidence="2" id="KW-1133">Transmembrane helix</keyword>
<dbReference type="Proteomes" id="UP000000503">
    <property type="component" value="Chromosome"/>
</dbReference>
<evidence type="ECO:0000313" key="4">
    <source>
        <dbReference type="EMBL" id="AEJ20853.1"/>
    </source>
</evidence>
<dbReference type="SMART" id="SM00909">
    <property type="entry name" value="Germane"/>
    <property type="match status" value="1"/>
</dbReference>
<evidence type="ECO:0000313" key="5">
    <source>
        <dbReference type="Proteomes" id="UP000000503"/>
    </source>
</evidence>
<feature type="region of interest" description="Disordered" evidence="1">
    <location>
        <begin position="71"/>
        <end position="163"/>
    </location>
</feature>
<accession>F8F163</accession>
<sequence length="301" mass="33212">MVDPLNDSTYHTIVTAKRTKKKKNNAPLGCLAGIIFVILLSGLLLLNKTIIEKNLKNTGFFEKILPKTTEYNKDREAPQEKPSPPSGTTEKPIDSKQTQPQTTPTTPQAAPSRPQETIPKIETKPDTSTKQITQPEKTPQVAPKDRSKTVIPAGDPKETPPPTKERALYFMQITEDGSLIRTKVSRSIVVSDSPLVDVIQSLLSGPLDIEKKRGLISVIPSGSRLLSAQVKDGIAYLDFNDTFQFNTFGKEGYTAQLKQVVWTATEFPTVQGVQILIEGKRLTYLGGEGIRVDRPLTRTSF</sequence>
<evidence type="ECO:0000259" key="3">
    <source>
        <dbReference type="SMART" id="SM00909"/>
    </source>
</evidence>
<dbReference type="EMBL" id="CP002868">
    <property type="protein sequence ID" value="AEJ20853.1"/>
    <property type="molecule type" value="Genomic_DNA"/>
</dbReference>
<evidence type="ECO:0000256" key="1">
    <source>
        <dbReference type="SAM" id="MobiDB-lite"/>
    </source>
</evidence>
<dbReference type="Pfam" id="PF10646">
    <property type="entry name" value="Germane"/>
    <property type="match status" value="1"/>
</dbReference>
<keyword evidence="5" id="KW-1185">Reference proteome</keyword>
<keyword evidence="4" id="KW-0449">Lipoprotein</keyword>